<dbReference type="PANTHER" id="PTHR13789:SF318">
    <property type="entry name" value="GERANYLGERANYL DIPHOSPHATE REDUCTASE"/>
    <property type="match status" value="1"/>
</dbReference>
<evidence type="ECO:0000256" key="5">
    <source>
        <dbReference type="ARBA" id="ARBA00023033"/>
    </source>
</evidence>
<evidence type="ECO:0000256" key="1">
    <source>
        <dbReference type="ARBA" id="ARBA00001974"/>
    </source>
</evidence>
<dbReference type="Pfam" id="PF01494">
    <property type="entry name" value="FAD_binding_3"/>
    <property type="match status" value="1"/>
</dbReference>
<name>A0ABW3BFV1_9ACTN</name>
<dbReference type="PANTHER" id="PTHR13789">
    <property type="entry name" value="MONOOXYGENASE"/>
    <property type="match status" value="1"/>
</dbReference>
<dbReference type="PRINTS" id="PR00420">
    <property type="entry name" value="RNGMNOXGNASE"/>
</dbReference>
<keyword evidence="8" id="KW-1185">Reference proteome</keyword>
<keyword evidence="2" id="KW-0285">Flavoprotein</keyword>
<dbReference type="InterPro" id="IPR002938">
    <property type="entry name" value="FAD-bd"/>
</dbReference>
<keyword evidence="5 7" id="KW-0503">Monooxygenase</keyword>
<dbReference type="Proteomes" id="UP001596956">
    <property type="component" value="Unassembled WGS sequence"/>
</dbReference>
<dbReference type="InterPro" id="IPR050493">
    <property type="entry name" value="FAD-dep_Monooxygenase_BioMet"/>
</dbReference>
<evidence type="ECO:0000256" key="3">
    <source>
        <dbReference type="ARBA" id="ARBA00022827"/>
    </source>
</evidence>
<dbReference type="InterPro" id="IPR036188">
    <property type="entry name" value="FAD/NAD-bd_sf"/>
</dbReference>
<evidence type="ECO:0000313" key="8">
    <source>
        <dbReference type="Proteomes" id="UP001596956"/>
    </source>
</evidence>
<proteinExistence type="predicted"/>
<protein>
    <submittedName>
        <fullName evidence="7">FAD-dependent monooxygenase</fullName>
    </submittedName>
</protein>
<comment type="cofactor">
    <cofactor evidence="1">
        <name>FAD</name>
        <dbReference type="ChEBI" id="CHEBI:57692"/>
    </cofactor>
</comment>
<dbReference type="SUPFAM" id="SSF54373">
    <property type="entry name" value="FAD-linked reductases, C-terminal domain"/>
    <property type="match status" value="1"/>
</dbReference>
<evidence type="ECO:0000256" key="2">
    <source>
        <dbReference type="ARBA" id="ARBA00022630"/>
    </source>
</evidence>
<evidence type="ECO:0000313" key="7">
    <source>
        <dbReference type="EMBL" id="MFD0802103.1"/>
    </source>
</evidence>
<organism evidence="7 8">
    <name type="scientific">Streptomonospora algeriensis</name>
    <dbReference type="NCBI Taxonomy" id="995084"/>
    <lineage>
        <taxon>Bacteria</taxon>
        <taxon>Bacillati</taxon>
        <taxon>Actinomycetota</taxon>
        <taxon>Actinomycetes</taxon>
        <taxon>Streptosporangiales</taxon>
        <taxon>Nocardiopsidaceae</taxon>
        <taxon>Streptomonospora</taxon>
    </lineage>
</organism>
<dbReference type="SUPFAM" id="SSF51905">
    <property type="entry name" value="FAD/NAD(P)-binding domain"/>
    <property type="match status" value="1"/>
</dbReference>
<dbReference type="Gene3D" id="3.50.50.60">
    <property type="entry name" value="FAD/NAD(P)-binding domain"/>
    <property type="match status" value="1"/>
</dbReference>
<feature type="domain" description="FAD-binding" evidence="6">
    <location>
        <begin position="12"/>
        <end position="230"/>
    </location>
</feature>
<comment type="caution">
    <text evidence="7">The sequence shown here is derived from an EMBL/GenBank/DDBJ whole genome shotgun (WGS) entry which is preliminary data.</text>
</comment>
<dbReference type="EMBL" id="JBHTHR010000372">
    <property type="protein sequence ID" value="MFD0802103.1"/>
    <property type="molecule type" value="Genomic_DNA"/>
</dbReference>
<evidence type="ECO:0000259" key="6">
    <source>
        <dbReference type="Pfam" id="PF01494"/>
    </source>
</evidence>
<accession>A0ABW3BFV1</accession>
<feature type="non-terminal residue" evidence="7">
    <location>
        <position position="268"/>
    </location>
</feature>
<evidence type="ECO:0000256" key="4">
    <source>
        <dbReference type="ARBA" id="ARBA00023002"/>
    </source>
</evidence>
<gene>
    <name evidence="7" type="ORF">ACFQZU_12360</name>
</gene>
<keyword evidence="4" id="KW-0560">Oxidoreductase</keyword>
<sequence length="268" mass="28684">MTEQDGGASPRIAVVGAGIGGSALALALAESGLACDVFEQTRQLREVGAGVQLAPNAVRPLQRLGLADALRSCAVRVAARETRGWNGRPVARTPLGEQCERRFGAPYYTVHRAHLHEALLERAFGERSRLHLGRRLERIDQHEDAAALVFTDGSVHRADLVVGADGIHSVVRRTLVRDEPVFSGLAVHRGLLPAERLSPWAHEAAVRLWLGPEGHLVCYPVAGGTLLSFAATVRTAAAAGESWSAPGDPAELQERFGHWHEPAAEIAA</sequence>
<dbReference type="GO" id="GO:0004497">
    <property type="term" value="F:monooxygenase activity"/>
    <property type="evidence" value="ECO:0007669"/>
    <property type="project" value="UniProtKB-KW"/>
</dbReference>
<reference evidence="8" key="1">
    <citation type="journal article" date="2019" name="Int. J. Syst. Evol. Microbiol.">
        <title>The Global Catalogue of Microorganisms (GCM) 10K type strain sequencing project: providing services to taxonomists for standard genome sequencing and annotation.</title>
        <authorList>
            <consortium name="The Broad Institute Genomics Platform"/>
            <consortium name="The Broad Institute Genome Sequencing Center for Infectious Disease"/>
            <person name="Wu L."/>
            <person name="Ma J."/>
        </authorList>
    </citation>
    <scope>NUCLEOTIDE SEQUENCE [LARGE SCALE GENOMIC DNA]</scope>
    <source>
        <strain evidence="8">CCUG 63369</strain>
    </source>
</reference>
<keyword evidence="3" id="KW-0274">FAD</keyword>